<accession>A0A9P9WBK0</accession>
<feature type="region of interest" description="Disordered" evidence="1">
    <location>
        <begin position="61"/>
        <end position="116"/>
    </location>
</feature>
<dbReference type="EMBL" id="JAFIMR010000047">
    <property type="protein sequence ID" value="KAI1856056.1"/>
    <property type="molecule type" value="Genomic_DNA"/>
</dbReference>
<dbReference type="Proteomes" id="UP000829685">
    <property type="component" value="Unassembled WGS sequence"/>
</dbReference>
<organism evidence="2 3">
    <name type="scientific">Neoarthrinium moseri</name>
    <dbReference type="NCBI Taxonomy" id="1658444"/>
    <lineage>
        <taxon>Eukaryota</taxon>
        <taxon>Fungi</taxon>
        <taxon>Dikarya</taxon>
        <taxon>Ascomycota</taxon>
        <taxon>Pezizomycotina</taxon>
        <taxon>Sordariomycetes</taxon>
        <taxon>Xylariomycetidae</taxon>
        <taxon>Amphisphaeriales</taxon>
        <taxon>Apiosporaceae</taxon>
        <taxon>Neoarthrinium</taxon>
    </lineage>
</organism>
<evidence type="ECO:0000313" key="3">
    <source>
        <dbReference type="Proteomes" id="UP000829685"/>
    </source>
</evidence>
<comment type="caution">
    <text evidence="2">The sequence shown here is derived from an EMBL/GenBank/DDBJ whole genome shotgun (WGS) entry which is preliminary data.</text>
</comment>
<feature type="compositionally biased region" description="Polar residues" evidence="1">
    <location>
        <begin position="1"/>
        <end position="10"/>
    </location>
</feature>
<dbReference type="AlphaFoldDB" id="A0A9P9WBK0"/>
<keyword evidence="3" id="KW-1185">Reference proteome</keyword>
<sequence length="163" mass="17267">MKADGHSSTVFPKGYNKTPGGLDASLSVSVPYTLACEPHTVYTGIIPYLSSQARRTIRSYNGASGEDEEAEADTPTVPEACGCEATPNPTTAHRGRAHGGKDQQPETERAASSPAAVIARDDTLSTSREAEQAIGKAFETHASLFVWDGEDEPLPHELLDLGV</sequence>
<gene>
    <name evidence="2" type="ORF">JX265_011953</name>
</gene>
<protein>
    <submittedName>
        <fullName evidence="2">Uncharacterized protein</fullName>
    </submittedName>
</protein>
<evidence type="ECO:0000256" key="1">
    <source>
        <dbReference type="SAM" id="MobiDB-lite"/>
    </source>
</evidence>
<evidence type="ECO:0000313" key="2">
    <source>
        <dbReference type="EMBL" id="KAI1856056.1"/>
    </source>
</evidence>
<name>A0A9P9WBK0_9PEZI</name>
<reference evidence="2" key="1">
    <citation type="submission" date="2021-03" db="EMBL/GenBank/DDBJ databases">
        <title>Revisited historic fungal species revealed as producer of novel bioactive compounds through whole genome sequencing and comparative genomics.</title>
        <authorList>
            <person name="Vignolle G.A."/>
            <person name="Hochenegger N."/>
            <person name="Mach R.L."/>
            <person name="Mach-Aigner A.R."/>
            <person name="Javad Rahimi M."/>
            <person name="Salim K.A."/>
            <person name="Chan C.M."/>
            <person name="Lim L.B.L."/>
            <person name="Cai F."/>
            <person name="Druzhinina I.S."/>
            <person name="U'Ren J.M."/>
            <person name="Derntl C."/>
        </authorList>
    </citation>
    <scope>NUCLEOTIDE SEQUENCE</scope>
    <source>
        <strain evidence="2">TUCIM 5799</strain>
    </source>
</reference>
<proteinExistence type="predicted"/>
<feature type="region of interest" description="Disordered" evidence="1">
    <location>
        <begin position="1"/>
        <end position="20"/>
    </location>
</feature>
<feature type="compositionally biased region" description="Basic and acidic residues" evidence="1">
    <location>
        <begin position="99"/>
        <end position="109"/>
    </location>
</feature>